<evidence type="ECO:0000313" key="2">
    <source>
        <dbReference type="EMBL" id="GEM44561.1"/>
    </source>
</evidence>
<protein>
    <submittedName>
        <fullName evidence="2">Uncharacterized protein</fullName>
    </submittedName>
</protein>
<dbReference type="OrthoDB" id="61320at2"/>
<evidence type="ECO:0000256" key="1">
    <source>
        <dbReference type="SAM" id="SignalP"/>
    </source>
</evidence>
<dbReference type="Proteomes" id="UP000321306">
    <property type="component" value="Unassembled WGS sequence"/>
</dbReference>
<dbReference type="RefSeq" id="WP_146881714.1">
    <property type="nucleotide sequence ID" value="NZ_BJXB01000001.1"/>
</dbReference>
<feature type="signal peptide" evidence="1">
    <location>
        <begin position="1"/>
        <end position="17"/>
    </location>
</feature>
<dbReference type="EMBL" id="BJXB01000001">
    <property type="protein sequence ID" value="GEM44561.1"/>
    <property type="molecule type" value="Genomic_DNA"/>
</dbReference>
<proteinExistence type="predicted"/>
<reference evidence="2 3" key="1">
    <citation type="submission" date="2019-07" db="EMBL/GenBank/DDBJ databases">
        <title>Whole genome shotgun sequence of Deinococcus cellulosilyticus NBRC 106333.</title>
        <authorList>
            <person name="Hosoyama A."/>
            <person name="Uohara A."/>
            <person name="Ohji S."/>
            <person name="Ichikawa N."/>
        </authorList>
    </citation>
    <scope>NUCLEOTIDE SEQUENCE [LARGE SCALE GENOMIC DNA]</scope>
    <source>
        <strain evidence="2 3">NBRC 106333</strain>
    </source>
</reference>
<feature type="chain" id="PRO_5022057334" evidence="1">
    <location>
        <begin position="18"/>
        <end position="225"/>
    </location>
</feature>
<accession>A0A511MVX8</accession>
<keyword evidence="3" id="KW-1185">Reference proteome</keyword>
<dbReference type="AlphaFoldDB" id="A0A511MVX8"/>
<sequence>MRKILILTSLFAGVALAWTPTLDATTTKRIIDSAYGRADEVSTFQTLDLTVAEGKFKSGDVVKVVDGGPQCLANWLKAPNDFSKGSYPKTITMTGQADDVFLAATDARNQFKSPPKPEELIKAQTLPGGQLRVYLTMTGLKEEKLRNAYTVMIRNGKGAPTAPAKKILVTDWQKGANNLWEGSMLYQFDVSKAGVDPNGKLSILIRNESEDNCAFEVTADLSTFL</sequence>
<evidence type="ECO:0000313" key="3">
    <source>
        <dbReference type="Proteomes" id="UP000321306"/>
    </source>
</evidence>
<organism evidence="2 3">
    <name type="scientific">Deinococcus cellulosilyticus (strain DSM 18568 / NBRC 106333 / KACC 11606 / 5516J-15)</name>
    <dbReference type="NCBI Taxonomy" id="1223518"/>
    <lineage>
        <taxon>Bacteria</taxon>
        <taxon>Thermotogati</taxon>
        <taxon>Deinococcota</taxon>
        <taxon>Deinococci</taxon>
        <taxon>Deinococcales</taxon>
        <taxon>Deinococcaceae</taxon>
        <taxon>Deinococcus</taxon>
    </lineage>
</organism>
<name>A0A511MVX8_DEIC1</name>
<keyword evidence="1" id="KW-0732">Signal</keyword>
<comment type="caution">
    <text evidence="2">The sequence shown here is derived from an EMBL/GenBank/DDBJ whole genome shotgun (WGS) entry which is preliminary data.</text>
</comment>
<gene>
    <name evidence="2" type="ORF">DC3_01960</name>
</gene>